<feature type="domain" description="N-acetyltransferase" evidence="1">
    <location>
        <begin position="10"/>
        <end position="177"/>
    </location>
</feature>
<dbReference type="GO" id="GO:0008999">
    <property type="term" value="F:protein-N-terminal-alanine acetyltransferase activity"/>
    <property type="evidence" value="ECO:0007669"/>
    <property type="project" value="UniProtKB-EC"/>
</dbReference>
<dbReference type="Proteomes" id="UP001230005">
    <property type="component" value="Unassembled WGS sequence"/>
</dbReference>
<sequence>MPNTFTTKNLIFRPLNLDDKYDIYRLFSDPKVVQLDQSEPVKSIQEVEELIRIAERSQYDPHSINWGAELKETGRVIGTCGFKNWDRLSNHAEIGGNLSSELWGKGYAAEGLIAILDYAFNKMFLNKICAYTNSRNGNAIGIMRKYGFQQEGKLREHQFLDGEYVDVLAYSLLKKEYEVMKKSQD</sequence>
<dbReference type="EC" id="2.3.1.267" evidence="2"/>
<proteinExistence type="predicted"/>
<name>A0ABT9ZYE8_9BACI</name>
<protein>
    <submittedName>
        <fullName evidence="2">Ribosomal-protein-alanine N-acetyltransferase</fullName>
        <ecNumber evidence="2">2.3.1.267</ecNumber>
    </submittedName>
</protein>
<dbReference type="Pfam" id="PF13302">
    <property type="entry name" value="Acetyltransf_3"/>
    <property type="match status" value="1"/>
</dbReference>
<evidence type="ECO:0000313" key="2">
    <source>
        <dbReference type="EMBL" id="MDQ0255716.1"/>
    </source>
</evidence>
<dbReference type="PROSITE" id="PS51186">
    <property type="entry name" value="GNAT"/>
    <property type="match status" value="1"/>
</dbReference>
<keyword evidence="3" id="KW-1185">Reference proteome</keyword>
<organism evidence="2 3">
    <name type="scientific">Evansella vedderi</name>
    <dbReference type="NCBI Taxonomy" id="38282"/>
    <lineage>
        <taxon>Bacteria</taxon>
        <taxon>Bacillati</taxon>
        <taxon>Bacillota</taxon>
        <taxon>Bacilli</taxon>
        <taxon>Bacillales</taxon>
        <taxon>Bacillaceae</taxon>
        <taxon>Evansella</taxon>
    </lineage>
</organism>
<dbReference type="InterPro" id="IPR051531">
    <property type="entry name" value="N-acetyltransferase"/>
</dbReference>
<keyword evidence="2" id="KW-0808">Transferase</keyword>
<dbReference type="InterPro" id="IPR000182">
    <property type="entry name" value="GNAT_dom"/>
</dbReference>
<evidence type="ECO:0000259" key="1">
    <source>
        <dbReference type="PROSITE" id="PS51186"/>
    </source>
</evidence>
<dbReference type="PANTHER" id="PTHR43792">
    <property type="entry name" value="GNAT FAMILY, PUTATIVE (AFU_ORTHOLOGUE AFUA_3G00765)-RELATED-RELATED"/>
    <property type="match status" value="1"/>
</dbReference>
<dbReference type="SUPFAM" id="SSF55729">
    <property type="entry name" value="Acyl-CoA N-acyltransferases (Nat)"/>
    <property type="match status" value="1"/>
</dbReference>
<dbReference type="InterPro" id="IPR016181">
    <property type="entry name" value="Acyl_CoA_acyltransferase"/>
</dbReference>
<evidence type="ECO:0000313" key="3">
    <source>
        <dbReference type="Proteomes" id="UP001230005"/>
    </source>
</evidence>
<accession>A0ABT9ZYE8</accession>
<comment type="caution">
    <text evidence="2">The sequence shown here is derived from an EMBL/GenBank/DDBJ whole genome shotgun (WGS) entry which is preliminary data.</text>
</comment>
<reference evidence="2 3" key="1">
    <citation type="submission" date="2023-07" db="EMBL/GenBank/DDBJ databases">
        <title>Genomic Encyclopedia of Type Strains, Phase IV (KMG-IV): sequencing the most valuable type-strain genomes for metagenomic binning, comparative biology and taxonomic classification.</title>
        <authorList>
            <person name="Goeker M."/>
        </authorList>
    </citation>
    <scope>NUCLEOTIDE SEQUENCE [LARGE SCALE GENOMIC DNA]</scope>
    <source>
        <strain evidence="2 3">DSM 9768</strain>
    </source>
</reference>
<keyword evidence="2" id="KW-0012">Acyltransferase</keyword>
<dbReference type="EMBL" id="JAUSUG010000012">
    <property type="protein sequence ID" value="MDQ0255716.1"/>
    <property type="molecule type" value="Genomic_DNA"/>
</dbReference>
<gene>
    <name evidence="2" type="ORF">J2S74_003098</name>
</gene>
<dbReference type="RefSeq" id="WP_307326809.1">
    <property type="nucleotide sequence ID" value="NZ_JAUSUG010000012.1"/>
</dbReference>
<dbReference type="Gene3D" id="3.40.630.30">
    <property type="match status" value="1"/>
</dbReference>